<dbReference type="PANTHER" id="PTHR43004:SF19">
    <property type="entry name" value="BINDING MONOOXYGENASE, PUTATIVE (JCVI)-RELATED"/>
    <property type="match status" value="1"/>
</dbReference>
<evidence type="ECO:0000256" key="1">
    <source>
        <dbReference type="ARBA" id="ARBA00001974"/>
    </source>
</evidence>
<dbReference type="GeneID" id="63818383"/>
<comment type="similarity">
    <text evidence="2">Belongs to the PheA/TfdB FAD monooxygenase family.</text>
</comment>
<dbReference type="InterPro" id="IPR036188">
    <property type="entry name" value="FAD/NAD-bd_sf"/>
</dbReference>
<gene>
    <name evidence="8" type="ORF">LAESUDRAFT_147053</name>
</gene>
<dbReference type="Gene3D" id="3.50.50.60">
    <property type="entry name" value="FAD/NAD(P)-binding domain"/>
    <property type="match status" value="1"/>
</dbReference>
<keyword evidence="3" id="KW-0285">Flavoprotein</keyword>
<comment type="cofactor">
    <cofactor evidence="1">
        <name>FAD</name>
        <dbReference type="ChEBI" id="CHEBI:57692"/>
    </cofactor>
</comment>
<dbReference type="OrthoDB" id="1716816at2759"/>
<protein>
    <recommendedName>
        <fullName evidence="10">FAD-binding domain-containing protein</fullName>
    </recommendedName>
</protein>
<evidence type="ECO:0000313" key="8">
    <source>
        <dbReference type="EMBL" id="KZT06658.1"/>
    </source>
</evidence>
<dbReference type="SUPFAM" id="SSF54373">
    <property type="entry name" value="FAD-linked reductases, C-terminal domain"/>
    <property type="match status" value="1"/>
</dbReference>
<evidence type="ECO:0008006" key="10">
    <source>
        <dbReference type="Google" id="ProtNLM"/>
    </source>
</evidence>
<feature type="domain" description="Phenol hydroxylase-like C-terminal dimerisation" evidence="7">
    <location>
        <begin position="433"/>
        <end position="600"/>
    </location>
</feature>
<dbReference type="Gene3D" id="3.40.30.20">
    <property type="match status" value="1"/>
</dbReference>
<dbReference type="SUPFAM" id="SSF52833">
    <property type="entry name" value="Thioredoxin-like"/>
    <property type="match status" value="1"/>
</dbReference>
<keyword evidence="5" id="KW-0560">Oxidoreductase</keyword>
<reference evidence="8 9" key="1">
    <citation type="journal article" date="2016" name="Mol. Biol. Evol.">
        <title>Comparative Genomics of Early-Diverging Mushroom-Forming Fungi Provides Insights into the Origins of Lignocellulose Decay Capabilities.</title>
        <authorList>
            <person name="Nagy L.G."/>
            <person name="Riley R."/>
            <person name="Tritt A."/>
            <person name="Adam C."/>
            <person name="Daum C."/>
            <person name="Floudas D."/>
            <person name="Sun H."/>
            <person name="Yadav J.S."/>
            <person name="Pangilinan J."/>
            <person name="Larsson K.H."/>
            <person name="Matsuura K."/>
            <person name="Barry K."/>
            <person name="Labutti K."/>
            <person name="Kuo R."/>
            <person name="Ohm R.A."/>
            <person name="Bhattacharya S.S."/>
            <person name="Shirouzu T."/>
            <person name="Yoshinaga Y."/>
            <person name="Martin F.M."/>
            <person name="Grigoriev I.V."/>
            <person name="Hibbett D.S."/>
        </authorList>
    </citation>
    <scope>NUCLEOTIDE SEQUENCE [LARGE SCALE GENOMIC DNA]</scope>
    <source>
        <strain evidence="8 9">93-53</strain>
    </source>
</reference>
<evidence type="ECO:0000256" key="5">
    <source>
        <dbReference type="ARBA" id="ARBA00023002"/>
    </source>
</evidence>
<dbReference type="InterPro" id="IPR012941">
    <property type="entry name" value="Phe_hydrox_C_dim_dom"/>
</dbReference>
<dbReference type="SUPFAM" id="SSF51905">
    <property type="entry name" value="FAD/NAD(P)-binding domain"/>
    <property type="match status" value="1"/>
</dbReference>
<dbReference type="Proteomes" id="UP000076871">
    <property type="component" value="Unassembled WGS sequence"/>
</dbReference>
<dbReference type="Gene3D" id="3.30.9.10">
    <property type="entry name" value="D-Amino Acid Oxidase, subunit A, domain 2"/>
    <property type="match status" value="1"/>
</dbReference>
<dbReference type="GO" id="GO:0071949">
    <property type="term" value="F:FAD binding"/>
    <property type="evidence" value="ECO:0007669"/>
    <property type="project" value="InterPro"/>
</dbReference>
<dbReference type="PRINTS" id="PR00420">
    <property type="entry name" value="RNGMNOXGNASE"/>
</dbReference>
<dbReference type="PANTHER" id="PTHR43004">
    <property type="entry name" value="TRK SYSTEM POTASSIUM UPTAKE PROTEIN"/>
    <property type="match status" value="1"/>
</dbReference>
<dbReference type="AlphaFoldDB" id="A0A165EBF7"/>
<evidence type="ECO:0000259" key="6">
    <source>
        <dbReference type="Pfam" id="PF01494"/>
    </source>
</evidence>
<dbReference type="InParanoid" id="A0A165EBF7"/>
<evidence type="ECO:0000256" key="4">
    <source>
        <dbReference type="ARBA" id="ARBA00022827"/>
    </source>
</evidence>
<evidence type="ECO:0000256" key="2">
    <source>
        <dbReference type="ARBA" id="ARBA00007801"/>
    </source>
</evidence>
<keyword evidence="9" id="KW-1185">Reference proteome</keyword>
<feature type="domain" description="FAD-binding" evidence="6">
    <location>
        <begin position="8"/>
        <end position="389"/>
    </location>
</feature>
<dbReference type="InterPro" id="IPR036249">
    <property type="entry name" value="Thioredoxin-like_sf"/>
</dbReference>
<dbReference type="InterPro" id="IPR050641">
    <property type="entry name" value="RIFMO-like"/>
</dbReference>
<dbReference type="EMBL" id="KV427623">
    <property type="protein sequence ID" value="KZT06658.1"/>
    <property type="molecule type" value="Genomic_DNA"/>
</dbReference>
<dbReference type="InterPro" id="IPR038220">
    <property type="entry name" value="PHOX_C_sf"/>
</dbReference>
<keyword evidence="4" id="KW-0274">FAD</keyword>
<proteinExistence type="inferred from homology"/>
<evidence type="ECO:0000313" key="9">
    <source>
        <dbReference type="Proteomes" id="UP000076871"/>
    </source>
</evidence>
<sequence length="618" mass="68664">MPAKTTYTDVLIVGAGPAGLMSAVCLSRLGISFKIIDRRLPGEAAGHADGIQPRTTEIWDTLGMGDRLRKIGVKMCQMAMYTANEDNTGVRLTGQTPNSNVPGTKYPYEIILRTEDIEGIMTDTIATYGVRVQQPTVPRKLVVLDNLNSTDGYRVEITCVNLNADRVREGQVPLRERGSVAEDPSYINNVEVFRAKYVIGCDGAHSWVRGQCGIAMDSSDAGVSWGVIDFTPVTNLPTPRAKNIIQSPLSGILATIPRPDDTMRIYAAWKENTAVTNEMQLAAMMESKLPEFIKRAFLPYQFEVKDITWCGQYTVAQRVASSFSYADCVFIAGDACHTHSPNAGLGANASMSDAYNLAWKLAYVLHGWSNLDMLGTYEAERRPCSVELIELDKKIHELDALDGAYPEEYVRLLQRQRMFATGIGLEYRSRLTENTFQSLIPGLLLGQRIPPGDILRYHDWNPCDLQDLLPYSLSFKLILFPGDVIENIPRHRLLDFLSVLEGTLTAHIGKELEVAAILNVKKAAFQTLPQLSEILPSTRIYLDDRLISTTPEHQGRLHESLGIRRDFAAAVLVRPDGYTAMILPMDRDGVRRIRNYVRSLSSRDAIVLQTPSGLAARL</sequence>
<dbReference type="Pfam" id="PF01494">
    <property type="entry name" value="FAD_binding_3"/>
    <property type="match status" value="1"/>
</dbReference>
<evidence type="ECO:0000259" key="7">
    <source>
        <dbReference type="Pfam" id="PF07976"/>
    </source>
</evidence>
<evidence type="ECO:0000256" key="3">
    <source>
        <dbReference type="ARBA" id="ARBA00022630"/>
    </source>
</evidence>
<dbReference type="STRING" id="1314785.A0A165EBF7"/>
<dbReference type="RefSeq" id="XP_040764398.1">
    <property type="nucleotide sequence ID" value="XM_040901351.1"/>
</dbReference>
<organism evidence="8 9">
    <name type="scientific">Laetiporus sulphureus 93-53</name>
    <dbReference type="NCBI Taxonomy" id="1314785"/>
    <lineage>
        <taxon>Eukaryota</taxon>
        <taxon>Fungi</taxon>
        <taxon>Dikarya</taxon>
        <taxon>Basidiomycota</taxon>
        <taxon>Agaricomycotina</taxon>
        <taxon>Agaricomycetes</taxon>
        <taxon>Polyporales</taxon>
        <taxon>Laetiporus</taxon>
    </lineage>
</organism>
<accession>A0A165EBF7</accession>
<name>A0A165EBF7_9APHY</name>
<dbReference type="Pfam" id="PF07976">
    <property type="entry name" value="Phe_hydrox_dim"/>
    <property type="match status" value="1"/>
</dbReference>
<dbReference type="GO" id="GO:0016709">
    <property type="term" value="F:oxidoreductase activity, acting on paired donors, with incorporation or reduction of molecular oxygen, NAD(P)H as one donor, and incorporation of one atom of oxygen"/>
    <property type="evidence" value="ECO:0007669"/>
    <property type="project" value="UniProtKB-ARBA"/>
</dbReference>
<dbReference type="InterPro" id="IPR002938">
    <property type="entry name" value="FAD-bd"/>
</dbReference>